<comment type="function">
    <text evidence="13">Primarily acts as an independent SigF regulator that is sensitive to the osmosensory signal, mediating the cross talk of PknD with the SigF regulon. Possesses both phosphatase and kinase activities. The kinase domain functions as a classic anti-sigma factor-like kinase to phosphorylate the anti-anti-sigma factor domain at the canonical regulatory site, and the phosphatase domain antagonizes this activity.</text>
</comment>
<feature type="region of interest" description="Disordered" evidence="16">
    <location>
        <begin position="1"/>
        <end position="33"/>
    </location>
</feature>
<dbReference type="PANTHER" id="PTHR43156">
    <property type="entry name" value="STAGE II SPORULATION PROTEIN E-RELATED"/>
    <property type="match status" value="1"/>
</dbReference>
<dbReference type="GO" id="GO:0004722">
    <property type="term" value="F:protein serine/threonine phosphatase activity"/>
    <property type="evidence" value="ECO:0007669"/>
    <property type="project" value="UniProtKB-EC"/>
</dbReference>
<protein>
    <recommendedName>
        <fullName evidence="1">protein-serine/threonine phosphatase</fullName>
        <ecNumber evidence="1">3.1.3.16</ecNumber>
    </recommendedName>
    <alternativeName>
        <fullName evidence="15">Protein-serine/threonine phosphatase</fullName>
    </alternativeName>
    <alternativeName>
        <fullName evidence="14">Serine/threonine-protein kinase</fullName>
    </alternativeName>
</protein>
<dbReference type="Pfam" id="PF13581">
    <property type="entry name" value="HATPase_c_2"/>
    <property type="match status" value="1"/>
</dbReference>
<dbReference type="GO" id="GO:0016301">
    <property type="term" value="F:kinase activity"/>
    <property type="evidence" value="ECO:0007669"/>
    <property type="project" value="UniProtKB-KW"/>
</dbReference>
<dbReference type="InterPro" id="IPR003018">
    <property type="entry name" value="GAF"/>
</dbReference>
<organism evidence="18 19">
    <name type="scientific">Streptomyces chartreusis</name>
    <dbReference type="NCBI Taxonomy" id="1969"/>
    <lineage>
        <taxon>Bacteria</taxon>
        <taxon>Bacillati</taxon>
        <taxon>Actinomycetota</taxon>
        <taxon>Actinomycetes</taxon>
        <taxon>Kitasatosporales</taxon>
        <taxon>Streptomycetaceae</taxon>
        <taxon>Streptomyces</taxon>
    </lineage>
</organism>
<dbReference type="AlphaFoldDB" id="A0A7H8TJ18"/>
<keyword evidence="2" id="KW-0597">Phosphoprotein</keyword>
<dbReference type="SUPFAM" id="SSF55781">
    <property type="entry name" value="GAF domain-like"/>
    <property type="match status" value="2"/>
</dbReference>
<accession>A0A7H8TJ18</accession>
<evidence type="ECO:0000256" key="13">
    <source>
        <dbReference type="ARBA" id="ARBA00056274"/>
    </source>
</evidence>
<dbReference type="Gene3D" id="3.60.40.10">
    <property type="entry name" value="PPM-type phosphatase domain"/>
    <property type="match status" value="1"/>
</dbReference>
<keyword evidence="3" id="KW-0808">Transferase</keyword>
<evidence type="ECO:0000256" key="14">
    <source>
        <dbReference type="ARBA" id="ARBA00075117"/>
    </source>
</evidence>
<dbReference type="EC" id="3.1.3.16" evidence="1"/>
<dbReference type="GO" id="GO:0005524">
    <property type="term" value="F:ATP binding"/>
    <property type="evidence" value="ECO:0007669"/>
    <property type="project" value="UniProtKB-KW"/>
</dbReference>
<dbReference type="RefSeq" id="WP_107912001.1">
    <property type="nucleotide sequence ID" value="NZ_CBDRGH010000043.1"/>
</dbReference>
<evidence type="ECO:0000259" key="17">
    <source>
        <dbReference type="PROSITE" id="PS50112"/>
    </source>
</evidence>
<proteinExistence type="predicted"/>
<dbReference type="InterPro" id="IPR036457">
    <property type="entry name" value="PPM-type-like_dom_sf"/>
</dbReference>
<dbReference type="PANTHER" id="PTHR43156:SF2">
    <property type="entry name" value="STAGE II SPORULATION PROTEIN E"/>
    <property type="match status" value="1"/>
</dbReference>
<dbReference type="PROSITE" id="PS50112">
    <property type="entry name" value="PAS"/>
    <property type="match status" value="1"/>
</dbReference>
<keyword evidence="4" id="KW-0479">Metal-binding</keyword>
<evidence type="ECO:0000256" key="9">
    <source>
        <dbReference type="ARBA" id="ARBA00022842"/>
    </source>
</evidence>
<evidence type="ECO:0000313" key="18">
    <source>
        <dbReference type="EMBL" id="QKZ23237.1"/>
    </source>
</evidence>
<keyword evidence="19" id="KW-1185">Reference proteome</keyword>
<dbReference type="SMART" id="SM00331">
    <property type="entry name" value="PP2C_SIG"/>
    <property type="match status" value="1"/>
</dbReference>
<dbReference type="Proteomes" id="UP000509418">
    <property type="component" value="Chromosome"/>
</dbReference>
<keyword evidence="11" id="KW-0464">Manganese</keyword>
<evidence type="ECO:0000256" key="6">
    <source>
        <dbReference type="ARBA" id="ARBA00022777"/>
    </source>
</evidence>
<name>A0A7H8TJ18_STRCX</name>
<dbReference type="Gene3D" id="3.30.450.40">
    <property type="match status" value="2"/>
</dbReference>
<dbReference type="InterPro" id="IPR035965">
    <property type="entry name" value="PAS-like_dom_sf"/>
</dbReference>
<evidence type="ECO:0000256" key="5">
    <source>
        <dbReference type="ARBA" id="ARBA00022741"/>
    </source>
</evidence>
<evidence type="ECO:0000256" key="4">
    <source>
        <dbReference type="ARBA" id="ARBA00022723"/>
    </source>
</evidence>
<dbReference type="EMBL" id="CP056041">
    <property type="protein sequence ID" value="QKZ23237.1"/>
    <property type="molecule type" value="Genomic_DNA"/>
</dbReference>
<dbReference type="Pfam" id="PF13185">
    <property type="entry name" value="GAF_2"/>
    <property type="match status" value="1"/>
</dbReference>
<sequence length="837" mass="87958">MPHDGRARTGFPVPEASEAGAAVTGSPPTAPQAATSDRALVFAGAALTGLYTTGAGGDELQLLESAGGVSPEYRLPQRLSLSGGSAAAQAFRADRPLWLNAAALASYPEGAPTPPRARTASLGALPLASGGTRLGCLVVVGASADGFDAGQQRFLERYADAVACVLPTEESRPPGASPLSHALRGMRVGSFVLVPDTGLIEADEALLELVGITPDDFDGKADTLLAHALPEDMSALMSVLEPSLHALGRRELEFRVRRPTGEVRWLSLSCRVLAGTADEPGQLLGVVTATQVKSRSADDVSRIQWLTAALDDAVTVGDVGRVALTALREPLGADRVALADVRDDRLMVTLLDPPKPDAWPELWRAQWRSEWPDAPVSALPTLQLALRDGRMDLWPAGTALEPGLAGIGPGGLAVLPLPAKGSVAGVCVVGWDRPHEFIPEERSLLTATAALVGQALKRAHAHDAEQELATMLQRSLLPRRLPELPGGIAVARYLPARRGLQVGGDWYDVIALSEDRVALVIGDVQGHSAGAATIMGQMRTAVRAYAVEGHPPDVVVSHANRLLVGMETDLFATCCYVELDMEEGTTLLVRAGHLSPLLRHPDGGTEEVQVEGGPPLGILADAEFPLTAVALTPGTVLALVTDGLVEAADLPLDAGMARTRAALAAADPVDPARMADALLGDIGRREDDVALLLLRYDGMKTKPIRAGWVVWRLPDAVMHARRFTARTLRRWNVQAAADAVLLVVSELVTNALVHTQGSVRLDLVLRGNRVRISVSDSSPRAPAKPVIVDWESTGGRGLLLVEAVSDASGTVPVAGGKQVWSEITVPASDPVAANARL</sequence>
<keyword evidence="7" id="KW-0378">Hydrolase</keyword>
<dbReference type="InterPro" id="IPR029016">
    <property type="entry name" value="GAF-like_dom_sf"/>
</dbReference>
<dbReference type="CDD" id="cd00130">
    <property type="entry name" value="PAS"/>
    <property type="match status" value="1"/>
</dbReference>
<keyword evidence="5" id="KW-0547">Nucleotide-binding</keyword>
<dbReference type="SUPFAM" id="SSF55874">
    <property type="entry name" value="ATPase domain of HSP90 chaperone/DNA topoisomerase II/histidine kinase"/>
    <property type="match status" value="1"/>
</dbReference>
<evidence type="ECO:0000256" key="3">
    <source>
        <dbReference type="ARBA" id="ARBA00022679"/>
    </source>
</evidence>
<dbReference type="InterPro" id="IPR036890">
    <property type="entry name" value="HATPase_C_sf"/>
</dbReference>
<evidence type="ECO:0000256" key="2">
    <source>
        <dbReference type="ARBA" id="ARBA00022553"/>
    </source>
</evidence>
<evidence type="ECO:0000256" key="1">
    <source>
        <dbReference type="ARBA" id="ARBA00013081"/>
    </source>
</evidence>
<keyword evidence="8" id="KW-0067">ATP-binding</keyword>
<dbReference type="Pfam" id="PF07228">
    <property type="entry name" value="SpoIIE"/>
    <property type="match status" value="1"/>
</dbReference>
<evidence type="ECO:0000256" key="8">
    <source>
        <dbReference type="ARBA" id="ARBA00022840"/>
    </source>
</evidence>
<gene>
    <name evidence="18" type="ORF">HUT05_41280</name>
</gene>
<dbReference type="InterPro" id="IPR013655">
    <property type="entry name" value="PAS_fold_3"/>
</dbReference>
<dbReference type="Gene3D" id="3.30.450.20">
    <property type="entry name" value="PAS domain"/>
    <property type="match status" value="1"/>
</dbReference>
<keyword evidence="9" id="KW-0460">Magnesium</keyword>
<dbReference type="SMART" id="SM00091">
    <property type="entry name" value="PAS"/>
    <property type="match status" value="1"/>
</dbReference>
<evidence type="ECO:0000256" key="11">
    <source>
        <dbReference type="ARBA" id="ARBA00023211"/>
    </source>
</evidence>
<keyword evidence="6" id="KW-0418">Kinase</keyword>
<reference evidence="18 19" key="1">
    <citation type="submission" date="2020-06" db="EMBL/GenBank/DDBJ databases">
        <title>Genome mining for natural products.</title>
        <authorList>
            <person name="Zhang B."/>
            <person name="Shi J."/>
            <person name="Ge H."/>
        </authorList>
    </citation>
    <scope>NUCLEOTIDE SEQUENCE [LARGE SCALE GENOMIC DNA]</scope>
    <source>
        <strain evidence="18 19">NA02069</strain>
    </source>
</reference>
<dbReference type="InterPro" id="IPR003594">
    <property type="entry name" value="HATPase_dom"/>
</dbReference>
<keyword evidence="10" id="KW-0904">Protein phosphatase</keyword>
<evidence type="ECO:0000256" key="12">
    <source>
        <dbReference type="ARBA" id="ARBA00047761"/>
    </source>
</evidence>
<evidence type="ECO:0000256" key="10">
    <source>
        <dbReference type="ARBA" id="ARBA00022912"/>
    </source>
</evidence>
<dbReference type="SUPFAM" id="SSF81606">
    <property type="entry name" value="PP2C-like"/>
    <property type="match status" value="1"/>
</dbReference>
<evidence type="ECO:0000256" key="16">
    <source>
        <dbReference type="SAM" id="MobiDB-lite"/>
    </source>
</evidence>
<dbReference type="SUPFAM" id="SSF55785">
    <property type="entry name" value="PYP-like sensor domain (PAS domain)"/>
    <property type="match status" value="1"/>
</dbReference>
<dbReference type="GO" id="GO:0046872">
    <property type="term" value="F:metal ion binding"/>
    <property type="evidence" value="ECO:0007669"/>
    <property type="project" value="UniProtKB-KW"/>
</dbReference>
<dbReference type="FunFam" id="3.60.40.10:FF:000005">
    <property type="entry name" value="Serine/threonine protein phosphatase"/>
    <property type="match status" value="1"/>
</dbReference>
<dbReference type="Gene3D" id="3.30.565.10">
    <property type="entry name" value="Histidine kinase-like ATPase, C-terminal domain"/>
    <property type="match status" value="1"/>
</dbReference>
<dbReference type="CDD" id="cd16936">
    <property type="entry name" value="HATPase_RsbW-like"/>
    <property type="match status" value="1"/>
</dbReference>
<feature type="domain" description="PAS" evidence="17">
    <location>
        <begin position="175"/>
        <end position="247"/>
    </location>
</feature>
<evidence type="ECO:0000256" key="7">
    <source>
        <dbReference type="ARBA" id="ARBA00022801"/>
    </source>
</evidence>
<dbReference type="SMART" id="SM00065">
    <property type="entry name" value="GAF"/>
    <property type="match status" value="1"/>
</dbReference>
<dbReference type="InterPro" id="IPR052016">
    <property type="entry name" value="Bact_Sigma-Reg"/>
</dbReference>
<evidence type="ECO:0000256" key="15">
    <source>
        <dbReference type="ARBA" id="ARBA00081350"/>
    </source>
</evidence>
<evidence type="ECO:0000313" key="19">
    <source>
        <dbReference type="Proteomes" id="UP000509418"/>
    </source>
</evidence>
<dbReference type="InterPro" id="IPR000014">
    <property type="entry name" value="PAS"/>
</dbReference>
<dbReference type="Pfam" id="PF08447">
    <property type="entry name" value="PAS_3"/>
    <property type="match status" value="1"/>
</dbReference>
<comment type="catalytic activity">
    <reaction evidence="12">
        <text>O-phospho-L-seryl-[protein] + H2O = L-seryl-[protein] + phosphate</text>
        <dbReference type="Rhea" id="RHEA:20629"/>
        <dbReference type="Rhea" id="RHEA-COMP:9863"/>
        <dbReference type="Rhea" id="RHEA-COMP:11604"/>
        <dbReference type="ChEBI" id="CHEBI:15377"/>
        <dbReference type="ChEBI" id="CHEBI:29999"/>
        <dbReference type="ChEBI" id="CHEBI:43474"/>
        <dbReference type="ChEBI" id="CHEBI:83421"/>
        <dbReference type="EC" id="3.1.3.16"/>
    </reaction>
</comment>
<dbReference type="InterPro" id="IPR001932">
    <property type="entry name" value="PPM-type_phosphatase-like_dom"/>
</dbReference>